<proteinExistence type="predicted"/>
<keyword evidence="2" id="KW-1185">Reference proteome</keyword>
<accession>A0ACC0Z775</accession>
<dbReference type="EMBL" id="CM047738">
    <property type="protein sequence ID" value="KAJ0046091.1"/>
    <property type="molecule type" value="Genomic_DNA"/>
</dbReference>
<evidence type="ECO:0000313" key="2">
    <source>
        <dbReference type="Proteomes" id="UP001163603"/>
    </source>
</evidence>
<protein>
    <submittedName>
        <fullName evidence="1">Uncharacterized protein</fullName>
    </submittedName>
</protein>
<gene>
    <name evidence="1" type="ORF">Pint_04377</name>
</gene>
<sequence>MEILSFFTFLFSLTLLSTLELSFAADTITSRQYIRDGETLTSSSQRYELGFFSPGNSNNRFLGIWYKITPQVIVWVANRNKPIPDKTGVLTISSNGSLVLIDEGKRILWSSNSSRILANPEAQLLDSGNFILRESTDRSSENYMWQSFDYPSDTLLAGMKLGWNLKTGFERYLTSWRSVDDPSVTDFSYRLEINDAPQLYISTSSKKVARSGPWNGVQFGGIPMAHNKVFKPMVVHNEDELYYMYKPFDDTVLTRIIVNQSSGTMQRFVFNKGSGAWDILYSWPFDTCDHFEQCGANSNCRTSRTPMCECLKGFVPKSQDDWGTPQTTTCVKKSQESDCPDREGFLKLVRMKVPDNNWSNQSMNTQECRAKCLKNCSCMAYANSDISGKGSGCLMWSGDLTDIKECSGSFSWGQDLYIRVPASELGLIKFLDVLCSKIS</sequence>
<organism evidence="1 2">
    <name type="scientific">Pistacia integerrima</name>
    <dbReference type="NCBI Taxonomy" id="434235"/>
    <lineage>
        <taxon>Eukaryota</taxon>
        <taxon>Viridiplantae</taxon>
        <taxon>Streptophyta</taxon>
        <taxon>Embryophyta</taxon>
        <taxon>Tracheophyta</taxon>
        <taxon>Spermatophyta</taxon>
        <taxon>Magnoliopsida</taxon>
        <taxon>eudicotyledons</taxon>
        <taxon>Gunneridae</taxon>
        <taxon>Pentapetalae</taxon>
        <taxon>rosids</taxon>
        <taxon>malvids</taxon>
        <taxon>Sapindales</taxon>
        <taxon>Anacardiaceae</taxon>
        <taxon>Pistacia</taxon>
    </lineage>
</organism>
<reference evidence="2" key="1">
    <citation type="journal article" date="2023" name="G3 (Bethesda)">
        <title>Genome assembly and association tests identify interacting loci associated with vigor, precocity, and sex in interspecific pistachio rootstocks.</title>
        <authorList>
            <person name="Palmer W."/>
            <person name="Jacygrad E."/>
            <person name="Sagayaradj S."/>
            <person name="Cavanaugh K."/>
            <person name="Han R."/>
            <person name="Bertier L."/>
            <person name="Beede B."/>
            <person name="Kafkas S."/>
            <person name="Golino D."/>
            <person name="Preece J."/>
            <person name="Michelmore R."/>
        </authorList>
    </citation>
    <scope>NUCLEOTIDE SEQUENCE [LARGE SCALE GENOMIC DNA]</scope>
</reference>
<dbReference type="Proteomes" id="UP001163603">
    <property type="component" value="Chromosome 3"/>
</dbReference>
<evidence type="ECO:0000313" key="1">
    <source>
        <dbReference type="EMBL" id="KAJ0046091.1"/>
    </source>
</evidence>
<name>A0ACC0Z775_9ROSI</name>
<comment type="caution">
    <text evidence="1">The sequence shown here is derived from an EMBL/GenBank/DDBJ whole genome shotgun (WGS) entry which is preliminary data.</text>
</comment>